<gene>
    <name evidence="8" type="ORF">HK103_005199</name>
</gene>
<proteinExistence type="predicted"/>
<feature type="transmembrane region" description="Helical" evidence="6">
    <location>
        <begin position="59"/>
        <end position="80"/>
    </location>
</feature>
<evidence type="ECO:0000256" key="5">
    <source>
        <dbReference type="ARBA" id="ARBA00023136"/>
    </source>
</evidence>
<dbReference type="InterPro" id="IPR022764">
    <property type="entry name" value="Peptidase_S54_rhomboid_dom"/>
</dbReference>
<evidence type="ECO:0000256" key="4">
    <source>
        <dbReference type="ARBA" id="ARBA00022989"/>
    </source>
</evidence>
<comment type="subcellular location">
    <subcellularLocation>
        <location evidence="1">Endoplasmic reticulum membrane</location>
        <topology evidence="1">Multi-pass membrane protein</topology>
    </subcellularLocation>
</comment>
<dbReference type="GO" id="GO:0005789">
    <property type="term" value="C:endoplasmic reticulum membrane"/>
    <property type="evidence" value="ECO:0007669"/>
    <property type="project" value="UniProtKB-SubCell"/>
</dbReference>
<keyword evidence="4 6" id="KW-1133">Transmembrane helix</keyword>
<evidence type="ECO:0000313" key="9">
    <source>
        <dbReference type="Proteomes" id="UP001210925"/>
    </source>
</evidence>
<evidence type="ECO:0000256" key="2">
    <source>
        <dbReference type="ARBA" id="ARBA00022692"/>
    </source>
</evidence>
<dbReference type="InterPro" id="IPR051512">
    <property type="entry name" value="Inactive_Rhomboid"/>
</dbReference>
<evidence type="ECO:0000259" key="7">
    <source>
        <dbReference type="Pfam" id="PF01694"/>
    </source>
</evidence>
<dbReference type="GO" id="GO:0004252">
    <property type="term" value="F:serine-type endopeptidase activity"/>
    <property type="evidence" value="ECO:0007669"/>
    <property type="project" value="InterPro"/>
</dbReference>
<keyword evidence="3" id="KW-0256">Endoplasmic reticulum</keyword>
<accession>A0AAD5UJ52</accession>
<protein>
    <recommendedName>
        <fullName evidence="7">Peptidase S54 rhomboid domain-containing protein</fullName>
    </recommendedName>
</protein>
<dbReference type="InterPro" id="IPR035952">
    <property type="entry name" value="Rhomboid-like_sf"/>
</dbReference>
<keyword evidence="9" id="KW-1185">Reference proteome</keyword>
<dbReference type="SUPFAM" id="SSF144091">
    <property type="entry name" value="Rhomboid-like"/>
    <property type="match status" value="1"/>
</dbReference>
<dbReference type="GO" id="GO:0050708">
    <property type="term" value="P:regulation of protein secretion"/>
    <property type="evidence" value="ECO:0007669"/>
    <property type="project" value="TreeGrafter"/>
</dbReference>
<organism evidence="8 9">
    <name type="scientific">Boothiomyces macroporosus</name>
    <dbReference type="NCBI Taxonomy" id="261099"/>
    <lineage>
        <taxon>Eukaryota</taxon>
        <taxon>Fungi</taxon>
        <taxon>Fungi incertae sedis</taxon>
        <taxon>Chytridiomycota</taxon>
        <taxon>Chytridiomycota incertae sedis</taxon>
        <taxon>Chytridiomycetes</taxon>
        <taxon>Rhizophydiales</taxon>
        <taxon>Terramycetaceae</taxon>
        <taxon>Boothiomyces</taxon>
    </lineage>
</organism>
<name>A0AAD5UJ52_9FUNG</name>
<feature type="transmembrane region" description="Helical" evidence="6">
    <location>
        <begin position="92"/>
        <end position="111"/>
    </location>
</feature>
<feature type="domain" description="Peptidase S54 rhomboid" evidence="7">
    <location>
        <begin position="54"/>
        <end position="191"/>
    </location>
</feature>
<feature type="transmembrane region" description="Helical" evidence="6">
    <location>
        <begin position="117"/>
        <end position="139"/>
    </location>
</feature>
<dbReference type="AlphaFoldDB" id="A0AAD5UJ52"/>
<comment type="caution">
    <text evidence="8">The sequence shown here is derived from an EMBL/GenBank/DDBJ whole genome shotgun (WGS) entry which is preliminary data.</text>
</comment>
<dbReference type="PANTHER" id="PTHR45965:SF3">
    <property type="entry name" value="INACTIVE RHOMBOID PROTEIN 1"/>
    <property type="match status" value="1"/>
</dbReference>
<dbReference type="EMBL" id="JADGKB010000047">
    <property type="protein sequence ID" value="KAJ3256704.1"/>
    <property type="molecule type" value="Genomic_DNA"/>
</dbReference>
<evidence type="ECO:0000256" key="6">
    <source>
        <dbReference type="SAM" id="Phobius"/>
    </source>
</evidence>
<sequence>MGARHIPCMKYTLYAIDGAYFSCPLGITGSGPYQLCKLNDICSLGGMIDGTHYTQWWRFFSPILIHAGVVHLILNLSTQVQAGFQLEKDMGWWRMAMVYIISGAGGFLYAACMSDVIVPSVGASGSLYGLIACLFLDLFQNWTLIKRPWIELLKMVLNMLLSLAIGLLPGVDNNAHVGGFIYGILAGILFMPKIYYSKWDKRVKYFFTILSVPLLVIITYLLANQFYFSSTTDFCQACNYFNCIPQIMPWCNQKIPNTKLTIYNSYGEQISNMVRQRYFVGYNQTIPVI</sequence>
<dbReference type="PANTHER" id="PTHR45965">
    <property type="entry name" value="INACTIVE RHOMBOID PROTEIN"/>
    <property type="match status" value="1"/>
</dbReference>
<reference evidence="8" key="1">
    <citation type="submission" date="2020-05" db="EMBL/GenBank/DDBJ databases">
        <title>Phylogenomic resolution of chytrid fungi.</title>
        <authorList>
            <person name="Stajich J.E."/>
            <person name="Amses K."/>
            <person name="Simmons R."/>
            <person name="Seto K."/>
            <person name="Myers J."/>
            <person name="Bonds A."/>
            <person name="Quandt C.A."/>
            <person name="Barry K."/>
            <person name="Liu P."/>
            <person name="Grigoriev I."/>
            <person name="Longcore J.E."/>
            <person name="James T.Y."/>
        </authorList>
    </citation>
    <scope>NUCLEOTIDE SEQUENCE</scope>
    <source>
        <strain evidence="8">PLAUS21</strain>
    </source>
</reference>
<keyword evidence="2 6" id="KW-0812">Transmembrane</keyword>
<evidence type="ECO:0000313" key="8">
    <source>
        <dbReference type="EMBL" id="KAJ3256704.1"/>
    </source>
</evidence>
<dbReference type="Pfam" id="PF01694">
    <property type="entry name" value="Rhomboid"/>
    <property type="match status" value="1"/>
</dbReference>
<feature type="transmembrane region" description="Helical" evidence="6">
    <location>
        <begin position="203"/>
        <end position="223"/>
    </location>
</feature>
<dbReference type="Proteomes" id="UP001210925">
    <property type="component" value="Unassembled WGS sequence"/>
</dbReference>
<evidence type="ECO:0000256" key="1">
    <source>
        <dbReference type="ARBA" id="ARBA00004477"/>
    </source>
</evidence>
<keyword evidence="5 6" id="KW-0472">Membrane</keyword>
<feature type="transmembrane region" description="Helical" evidence="6">
    <location>
        <begin position="177"/>
        <end position="196"/>
    </location>
</feature>
<evidence type="ECO:0000256" key="3">
    <source>
        <dbReference type="ARBA" id="ARBA00022824"/>
    </source>
</evidence>
<dbReference type="GO" id="GO:0042058">
    <property type="term" value="P:regulation of epidermal growth factor receptor signaling pathway"/>
    <property type="evidence" value="ECO:0007669"/>
    <property type="project" value="TreeGrafter"/>
</dbReference>
<dbReference type="Gene3D" id="1.20.1540.10">
    <property type="entry name" value="Rhomboid-like"/>
    <property type="match status" value="1"/>
</dbReference>
<feature type="transmembrane region" description="Helical" evidence="6">
    <location>
        <begin position="151"/>
        <end position="171"/>
    </location>
</feature>